<proteinExistence type="predicted"/>
<dbReference type="AlphaFoldDB" id="A0A0G1UFD7"/>
<protein>
    <recommendedName>
        <fullName evidence="3">FG-GAP repeat protein</fullName>
    </recommendedName>
</protein>
<evidence type="ECO:0000313" key="1">
    <source>
        <dbReference type="EMBL" id="KKU56430.1"/>
    </source>
</evidence>
<dbReference type="Proteomes" id="UP000034684">
    <property type="component" value="Unassembled WGS sequence"/>
</dbReference>
<evidence type="ECO:0000313" key="2">
    <source>
        <dbReference type="Proteomes" id="UP000034684"/>
    </source>
</evidence>
<name>A0A0G1UFD7_UNCKA</name>
<gene>
    <name evidence="1" type="ORF">UX79_C0033G0003</name>
</gene>
<sequence length="121" mass="13163">MEAEQKAYPSVGEFAVDIALVDITDDGVPEALVYENLPTYCGSGGCTLDVYKKASGKWTNIYSTIVGGEVGLSNTLINGYLDLYLTVGGNNSVDRYSWNGSTYQFKEVMAVWDGTSFHLPQ</sequence>
<reference evidence="1 2" key="1">
    <citation type="journal article" date="2015" name="Nature">
        <title>rRNA introns, odd ribosomes, and small enigmatic genomes across a large radiation of phyla.</title>
        <authorList>
            <person name="Brown C.T."/>
            <person name="Hug L.A."/>
            <person name="Thomas B.C."/>
            <person name="Sharon I."/>
            <person name="Castelle C.J."/>
            <person name="Singh A."/>
            <person name="Wilkins M.J."/>
            <person name="Williams K.H."/>
            <person name="Banfield J.F."/>
        </authorList>
    </citation>
    <scope>NUCLEOTIDE SEQUENCE [LARGE SCALE GENOMIC DNA]</scope>
</reference>
<evidence type="ECO:0008006" key="3">
    <source>
        <dbReference type="Google" id="ProtNLM"/>
    </source>
</evidence>
<organism evidence="1 2">
    <name type="scientific">candidate division WWE3 bacterium GW2011_GWB1_47_11</name>
    <dbReference type="NCBI Taxonomy" id="1619117"/>
    <lineage>
        <taxon>Bacteria</taxon>
        <taxon>Katanobacteria</taxon>
    </lineage>
</organism>
<dbReference type="EMBL" id="LCNN01000033">
    <property type="protein sequence ID" value="KKU56430.1"/>
    <property type="molecule type" value="Genomic_DNA"/>
</dbReference>
<accession>A0A0G1UFD7</accession>
<comment type="caution">
    <text evidence="1">The sequence shown here is derived from an EMBL/GenBank/DDBJ whole genome shotgun (WGS) entry which is preliminary data.</text>
</comment>